<proteinExistence type="predicted"/>
<name>A0A813IJR4_POLGL</name>
<organism evidence="2 3">
    <name type="scientific">Polarella glacialis</name>
    <name type="common">Dinoflagellate</name>
    <dbReference type="NCBI Taxonomy" id="89957"/>
    <lineage>
        <taxon>Eukaryota</taxon>
        <taxon>Sar</taxon>
        <taxon>Alveolata</taxon>
        <taxon>Dinophyceae</taxon>
        <taxon>Suessiales</taxon>
        <taxon>Suessiaceae</taxon>
        <taxon>Polarella</taxon>
    </lineage>
</organism>
<dbReference type="Proteomes" id="UP000626109">
    <property type="component" value="Unassembled WGS sequence"/>
</dbReference>
<keyword evidence="1" id="KW-0472">Membrane</keyword>
<dbReference type="EMBL" id="CAJNNW010008879">
    <property type="protein sequence ID" value="CAE8650470.1"/>
    <property type="molecule type" value="Genomic_DNA"/>
</dbReference>
<evidence type="ECO:0000256" key="1">
    <source>
        <dbReference type="SAM" id="Phobius"/>
    </source>
</evidence>
<evidence type="ECO:0000313" key="2">
    <source>
        <dbReference type="EMBL" id="CAE8650470.1"/>
    </source>
</evidence>
<feature type="transmembrane region" description="Helical" evidence="1">
    <location>
        <begin position="135"/>
        <end position="156"/>
    </location>
</feature>
<accession>A0A813IJR4</accession>
<protein>
    <submittedName>
        <fullName evidence="2">Uncharacterized protein</fullName>
    </submittedName>
</protein>
<gene>
    <name evidence="2" type="ORF">PGLA2088_LOCUS8277</name>
</gene>
<dbReference type="AlphaFoldDB" id="A0A813IJR4"/>
<feature type="transmembrane region" description="Helical" evidence="1">
    <location>
        <begin position="162"/>
        <end position="180"/>
    </location>
</feature>
<evidence type="ECO:0000313" key="3">
    <source>
        <dbReference type="Proteomes" id="UP000626109"/>
    </source>
</evidence>
<keyword evidence="1" id="KW-0812">Transmembrane</keyword>
<keyword evidence="1" id="KW-1133">Transmembrane helix</keyword>
<reference evidence="2" key="1">
    <citation type="submission" date="2021-02" db="EMBL/GenBank/DDBJ databases">
        <authorList>
            <person name="Dougan E. K."/>
            <person name="Rhodes N."/>
            <person name="Thang M."/>
            <person name="Chan C."/>
        </authorList>
    </citation>
    <scope>NUCLEOTIDE SEQUENCE</scope>
</reference>
<comment type="caution">
    <text evidence="2">The sequence shown here is derived from an EMBL/GenBank/DDBJ whole genome shotgun (WGS) entry which is preliminary data.</text>
</comment>
<sequence length="189" mass="21239">MMIPAAVCPLDKMSILQSKSHTKANEVILIDVCAQVVKANPTLLAVGDLNIIIIRLRPKSYKVSWWEFVPTTIQNVAQPYWEQDQKLVHSKKGNISTGTQCHLHHCSVKVVDQVVSVVTASPNTRASQLLVFPRCFFFCKLLLASLLLLALFLLLLKFFLPVSPLCLLPALFLFFALMDLNQMNIYPCD</sequence>